<dbReference type="Gene3D" id="2.30.30.140">
    <property type="match status" value="1"/>
</dbReference>
<dbReference type="SUPFAM" id="SSF54160">
    <property type="entry name" value="Chromo domain-like"/>
    <property type="match status" value="1"/>
</dbReference>
<evidence type="ECO:0000256" key="7">
    <source>
        <dbReference type="ARBA" id="ARBA00023163"/>
    </source>
</evidence>
<dbReference type="Gene3D" id="1.10.274.30">
    <property type="entry name" value="MRG domain"/>
    <property type="match status" value="1"/>
</dbReference>
<dbReference type="RefSeq" id="XP_070914647.1">
    <property type="nucleotide sequence ID" value="XM_071058546.1"/>
</dbReference>
<evidence type="ECO:0000313" key="12">
    <source>
        <dbReference type="Proteomes" id="UP001628179"/>
    </source>
</evidence>
<evidence type="ECO:0000256" key="8">
    <source>
        <dbReference type="ARBA" id="ARBA00023242"/>
    </source>
</evidence>
<dbReference type="InterPro" id="IPR053820">
    <property type="entry name" value="MSL3_chromo-like"/>
</dbReference>
<evidence type="ECO:0000313" key="11">
    <source>
        <dbReference type="EMBL" id="GAB1312915.1"/>
    </source>
</evidence>
<evidence type="ECO:0000256" key="6">
    <source>
        <dbReference type="ARBA" id="ARBA00023015"/>
    </source>
</evidence>
<dbReference type="Proteomes" id="UP001628179">
    <property type="component" value="Unassembled WGS sequence"/>
</dbReference>
<dbReference type="PROSITE" id="PS51640">
    <property type="entry name" value="MRG"/>
    <property type="match status" value="1"/>
</dbReference>
<reference evidence="11 12" key="1">
    <citation type="submission" date="2024-09" db="EMBL/GenBank/DDBJ databases">
        <title>Itraconazole resistance in Madurella fahalii resulting from another homologue of gene encoding cytochrome P450 14-alpha sterol demethylase (CYP51).</title>
        <authorList>
            <person name="Yoshioka I."/>
            <person name="Fahal A.H."/>
            <person name="Kaneko S."/>
            <person name="Yaguchi T."/>
        </authorList>
    </citation>
    <scope>NUCLEOTIDE SEQUENCE [LARGE SCALE GENOMIC DNA]</scope>
    <source>
        <strain evidence="11 12">IFM 68171</strain>
    </source>
</reference>
<dbReference type="PANTHER" id="PTHR10880">
    <property type="entry name" value="MORTALITY FACTOR 4-LIKE PROTEIN"/>
    <property type="match status" value="1"/>
</dbReference>
<evidence type="ECO:0000256" key="4">
    <source>
        <dbReference type="ARBA" id="ARBA00018505"/>
    </source>
</evidence>
<keyword evidence="5" id="KW-0156">Chromatin regulator</keyword>
<comment type="subunit">
    <text evidence="3">Component of the NuA4 histone acetyltransferase complex.</text>
</comment>
<dbReference type="GeneID" id="98173869"/>
<dbReference type="PANTHER" id="PTHR10880:SF15">
    <property type="entry name" value="MSL COMPLEX SUBUNIT 3"/>
    <property type="match status" value="1"/>
</dbReference>
<keyword evidence="12" id="KW-1185">Reference proteome</keyword>
<feature type="region of interest" description="Disordered" evidence="9">
    <location>
        <begin position="89"/>
        <end position="130"/>
    </location>
</feature>
<comment type="caution">
    <text evidence="11">The sequence shown here is derived from an EMBL/GenBank/DDBJ whole genome shotgun (WGS) entry which is preliminary data.</text>
</comment>
<dbReference type="CDD" id="cd18983">
    <property type="entry name" value="CBD_MSL3_like"/>
    <property type="match status" value="1"/>
</dbReference>
<comment type="subcellular location">
    <subcellularLocation>
        <location evidence="1">Nucleus</location>
    </subcellularLocation>
</comment>
<dbReference type="EMBL" id="BAAFSV010000002">
    <property type="protein sequence ID" value="GAB1312915.1"/>
    <property type="molecule type" value="Genomic_DNA"/>
</dbReference>
<keyword evidence="8" id="KW-0539">Nucleus</keyword>
<accession>A0ABQ0G5R4</accession>
<dbReference type="SMART" id="SM00298">
    <property type="entry name" value="CHROMO"/>
    <property type="match status" value="1"/>
</dbReference>
<dbReference type="InterPro" id="IPR038217">
    <property type="entry name" value="MRG_C_sf"/>
</dbReference>
<gene>
    <name evidence="11" type="primary">EAF3</name>
    <name evidence="11" type="ORF">MFIFM68171_03125</name>
</gene>
<comment type="similarity">
    <text evidence="2">Belongs to the MRG family.</text>
</comment>
<evidence type="ECO:0000256" key="3">
    <source>
        <dbReference type="ARBA" id="ARBA00011353"/>
    </source>
</evidence>
<evidence type="ECO:0000256" key="1">
    <source>
        <dbReference type="ARBA" id="ARBA00004123"/>
    </source>
</evidence>
<keyword evidence="6" id="KW-0805">Transcription regulation</keyword>
<dbReference type="Pfam" id="PF22732">
    <property type="entry name" value="MSL3_chromo-like"/>
    <property type="match status" value="1"/>
</dbReference>
<protein>
    <recommendedName>
        <fullName evidence="4">Chromatin modification-related protein EAF3</fullName>
    </recommendedName>
</protein>
<dbReference type="InterPro" id="IPR000953">
    <property type="entry name" value="Chromo/chromo_shadow_dom"/>
</dbReference>
<evidence type="ECO:0000256" key="9">
    <source>
        <dbReference type="SAM" id="MobiDB-lite"/>
    </source>
</evidence>
<sequence length="322" mass="37299">MAPPKQPQPQPPFQKDERVLCFHMEMLYEAKILDVMPGENGEGWQYKIHYKGWKSSWDDWVPQDRVRKFTDENKDLASQLLAQFKMLQSGKAAKQPKKGARANGSDMSSARGSEERTAGTTTASGRGPRRARDFDLEHEDNFHNRPSIKLPLPDHLKAMLVDDWENVTKLQQLVPLPHAHPVDEILNDYLAYERPNRQEGSASMDILEETVAGLREYFDKALGRILLYRFERAQYHEMHQLWNSDESKQKSACDTYGAEHLARLLVSLPELVAQTNMDQQSVNRLREELMKFTNWFSRQVTKYFVSEYETPAADYHEKARSA</sequence>
<dbReference type="PIRSF" id="PIRSF038133">
    <property type="entry name" value="HAT_Nua4_EAF3/MRG15"/>
    <property type="match status" value="1"/>
</dbReference>
<keyword evidence="7" id="KW-0804">Transcription</keyword>
<evidence type="ECO:0000256" key="5">
    <source>
        <dbReference type="ARBA" id="ARBA00022853"/>
    </source>
</evidence>
<dbReference type="InterPro" id="IPR026541">
    <property type="entry name" value="MRG_dom"/>
</dbReference>
<name>A0ABQ0G5R4_9PEZI</name>
<dbReference type="InterPro" id="IPR008676">
    <property type="entry name" value="MRG"/>
</dbReference>
<evidence type="ECO:0000256" key="2">
    <source>
        <dbReference type="ARBA" id="ARBA00009093"/>
    </source>
</evidence>
<dbReference type="InterPro" id="IPR016197">
    <property type="entry name" value="Chromo-like_dom_sf"/>
</dbReference>
<proteinExistence type="inferred from homology"/>
<evidence type="ECO:0000259" key="10">
    <source>
        <dbReference type="SMART" id="SM00298"/>
    </source>
</evidence>
<organism evidence="11 12">
    <name type="scientific">Madurella fahalii</name>
    <dbReference type="NCBI Taxonomy" id="1157608"/>
    <lineage>
        <taxon>Eukaryota</taxon>
        <taxon>Fungi</taxon>
        <taxon>Dikarya</taxon>
        <taxon>Ascomycota</taxon>
        <taxon>Pezizomycotina</taxon>
        <taxon>Sordariomycetes</taxon>
        <taxon>Sordariomycetidae</taxon>
        <taxon>Sordariales</taxon>
        <taxon>Sordariales incertae sedis</taxon>
        <taxon>Madurella</taxon>
    </lineage>
</organism>
<dbReference type="Pfam" id="PF05712">
    <property type="entry name" value="MRG"/>
    <property type="match status" value="1"/>
</dbReference>
<feature type="domain" description="Chromo" evidence="10">
    <location>
        <begin position="27"/>
        <end position="78"/>
    </location>
</feature>